<dbReference type="Gene3D" id="3.20.20.140">
    <property type="entry name" value="Metal-dependent hydrolases"/>
    <property type="match status" value="1"/>
</dbReference>
<dbReference type="SUPFAM" id="SSF51556">
    <property type="entry name" value="Metallo-dependent hydrolases"/>
    <property type="match status" value="1"/>
</dbReference>
<dbReference type="Proteomes" id="UP000616114">
    <property type="component" value="Unassembled WGS sequence"/>
</dbReference>
<sequence length="545" mass="58008">MTDLIIHGARIRTMTAGEPGVASQTALAISEGRISRLGTDAEILALAGDGTEIVDARGATLTPGLIDSHLHPVWGAELTVGLDLGGITDLDEVRAVIAEEAARLPEGAWVRGWNLDYKVFARQDTDTLDIRGELFDEAAGGRPVALVLYDLHTGVGNAAALAAAGIDGTETFADASEIVVDAEGRPTGELREIPAYMKLLDAAPGQDAATLARRTRDELAGMAATGVTGAAVMDGRLSTLEVLDEVERMPGGLPVRLHIAMWHQPGDDDAAVAERIGLLGRGGDRYRVALIKMFIDGVIDTGTAWLHEPDTQGASAEPFWHSLDRYAEVCRAYHDAGYQLTTHSCGDAGVAQAVQVYRTLGKAANGAPHRIEHLETLTDEDVRALAESGTVASMQPLHMQWREGDHSDSWTVRLGPKRAAHAFRVRDVLRAGAPIALGSDWPVAQNDVRLGLAWARLRRTPGDPQAPVFEPDQRLSGEQALLGYTRWAAEALGRDDLGVIAPGAAADLALWAQDPVEAGGDELTGIRVLLTTIGGQPVHREDHLG</sequence>
<accession>A0A8J2TXK6</accession>
<dbReference type="Pfam" id="PF07969">
    <property type="entry name" value="Amidohydro_3"/>
    <property type="match status" value="1"/>
</dbReference>
<dbReference type="RefSeq" id="WP_188550310.1">
    <property type="nucleotide sequence ID" value="NZ_BMFY01000005.1"/>
</dbReference>
<feature type="domain" description="Amidohydrolase 3" evidence="1">
    <location>
        <begin position="52"/>
        <end position="539"/>
    </location>
</feature>
<keyword evidence="3" id="KW-1185">Reference proteome</keyword>
<proteinExistence type="predicted"/>
<dbReference type="EMBL" id="BMFY01000005">
    <property type="protein sequence ID" value="GGA13115.1"/>
    <property type="molecule type" value="Genomic_DNA"/>
</dbReference>
<dbReference type="InterPro" id="IPR013108">
    <property type="entry name" value="Amidohydro_3"/>
</dbReference>
<dbReference type="PANTHER" id="PTHR22642:SF2">
    <property type="entry name" value="PROTEIN LONG AFTER FAR-RED 3"/>
    <property type="match status" value="1"/>
</dbReference>
<protein>
    <submittedName>
        <fullName evidence="2">Hydrolase</fullName>
    </submittedName>
</protein>
<comment type="caution">
    <text evidence="2">The sequence shown here is derived from an EMBL/GenBank/DDBJ whole genome shotgun (WGS) entry which is preliminary data.</text>
</comment>
<dbReference type="PANTHER" id="PTHR22642">
    <property type="entry name" value="IMIDAZOLONEPROPIONASE"/>
    <property type="match status" value="1"/>
</dbReference>
<dbReference type="InterPro" id="IPR032466">
    <property type="entry name" value="Metal_Hydrolase"/>
</dbReference>
<evidence type="ECO:0000313" key="2">
    <source>
        <dbReference type="EMBL" id="GGA13115.1"/>
    </source>
</evidence>
<organism evidence="2 3">
    <name type="scientific">Sediminivirga luteola</name>
    <dbReference type="NCBI Taxonomy" id="1774748"/>
    <lineage>
        <taxon>Bacteria</taxon>
        <taxon>Bacillati</taxon>
        <taxon>Actinomycetota</taxon>
        <taxon>Actinomycetes</taxon>
        <taxon>Micrococcales</taxon>
        <taxon>Brevibacteriaceae</taxon>
        <taxon>Sediminivirga</taxon>
    </lineage>
</organism>
<name>A0A8J2TXK6_9MICO</name>
<evidence type="ECO:0000259" key="1">
    <source>
        <dbReference type="Pfam" id="PF07969"/>
    </source>
</evidence>
<dbReference type="SUPFAM" id="SSF51338">
    <property type="entry name" value="Composite domain of metallo-dependent hydrolases"/>
    <property type="match status" value="1"/>
</dbReference>
<dbReference type="InterPro" id="IPR011059">
    <property type="entry name" value="Metal-dep_hydrolase_composite"/>
</dbReference>
<dbReference type="GO" id="GO:0016810">
    <property type="term" value="F:hydrolase activity, acting on carbon-nitrogen (but not peptide) bonds"/>
    <property type="evidence" value="ECO:0007669"/>
    <property type="project" value="InterPro"/>
</dbReference>
<gene>
    <name evidence="2" type="ORF">GCM10011333_15050</name>
</gene>
<dbReference type="Gene3D" id="2.30.40.10">
    <property type="entry name" value="Urease, subunit C, domain 1"/>
    <property type="match status" value="1"/>
</dbReference>
<dbReference type="InterPro" id="IPR033932">
    <property type="entry name" value="YtcJ-like"/>
</dbReference>
<reference evidence="2" key="2">
    <citation type="submission" date="2020-09" db="EMBL/GenBank/DDBJ databases">
        <authorList>
            <person name="Sun Q."/>
            <person name="Zhou Y."/>
        </authorList>
    </citation>
    <scope>NUCLEOTIDE SEQUENCE</scope>
    <source>
        <strain evidence="2">CGMCC 1.12785</strain>
    </source>
</reference>
<dbReference type="CDD" id="cd01300">
    <property type="entry name" value="YtcJ_like"/>
    <property type="match status" value="1"/>
</dbReference>
<reference evidence="2" key="1">
    <citation type="journal article" date="2014" name="Int. J. Syst. Evol. Microbiol.">
        <title>Complete genome sequence of Corynebacterium casei LMG S-19264T (=DSM 44701T), isolated from a smear-ripened cheese.</title>
        <authorList>
            <consortium name="US DOE Joint Genome Institute (JGI-PGF)"/>
            <person name="Walter F."/>
            <person name="Albersmeier A."/>
            <person name="Kalinowski J."/>
            <person name="Ruckert C."/>
        </authorList>
    </citation>
    <scope>NUCLEOTIDE SEQUENCE</scope>
    <source>
        <strain evidence="2">CGMCC 1.12785</strain>
    </source>
</reference>
<evidence type="ECO:0000313" key="3">
    <source>
        <dbReference type="Proteomes" id="UP000616114"/>
    </source>
</evidence>
<dbReference type="AlphaFoldDB" id="A0A8J2TXK6"/>
<keyword evidence="2" id="KW-0378">Hydrolase</keyword>
<dbReference type="Gene3D" id="3.10.310.70">
    <property type="match status" value="1"/>
</dbReference>